<dbReference type="InterPro" id="IPR021714">
    <property type="entry name" value="URB1_N"/>
</dbReference>
<organism evidence="3 4">
    <name type="scientific">Liquidambar formosana</name>
    <name type="common">Formosan gum</name>
    <dbReference type="NCBI Taxonomy" id="63359"/>
    <lineage>
        <taxon>Eukaryota</taxon>
        <taxon>Viridiplantae</taxon>
        <taxon>Streptophyta</taxon>
        <taxon>Embryophyta</taxon>
        <taxon>Tracheophyta</taxon>
        <taxon>Spermatophyta</taxon>
        <taxon>Magnoliopsida</taxon>
        <taxon>eudicotyledons</taxon>
        <taxon>Gunneridae</taxon>
        <taxon>Pentapetalae</taxon>
        <taxon>Saxifragales</taxon>
        <taxon>Altingiaceae</taxon>
        <taxon>Liquidambar</taxon>
    </lineage>
</organism>
<feature type="domain" description="URB1 N-terminal" evidence="2">
    <location>
        <begin position="97"/>
        <end position="285"/>
    </location>
</feature>
<dbReference type="Pfam" id="PF11707">
    <property type="entry name" value="Npa1"/>
    <property type="match status" value="1"/>
</dbReference>
<reference evidence="3 4" key="1">
    <citation type="journal article" date="2024" name="Plant J.">
        <title>Genome sequences and population genomics reveal climatic adaptation and genomic divergence between two closely related sweetgum species.</title>
        <authorList>
            <person name="Xu W.Q."/>
            <person name="Ren C.Q."/>
            <person name="Zhang X.Y."/>
            <person name="Comes H.P."/>
            <person name="Liu X.H."/>
            <person name="Li Y.G."/>
            <person name="Kettle C.J."/>
            <person name="Jalonen R."/>
            <person name="Gaisberger H."/>
            <person name="Ma Y.Z."/>
            <person name="Qiu Y.X."/>
        </authorList>
    </citation>
    <scope>NUCLEOTIDE SEQUENCE [LARGE SCALE GENOMIC DNA]</scope>
    <source>
        <strain evidence="3">Hangzhou</strain>
    </source>
</reference>
<name>A0AAP0N987_LIQFO</name>
<feature type="compositionally biased region" description="Basic and acidic residues" evidence="1">
    <location>
        <begin position="1"/>
        <end position="17"/>
    </location>
</feature>
<dbReference type="GO" id="GO:0000463">
    <property type="term" value="P:maturation of LSU-rRNA from tricistronic rRNA transcript (SSU-rRNA, 5.8S rRNA, LSU-rRNA)"/>
    <property type="evidence" value="ECO:0007669"/>
    <property type="project" value="TreeGrafter"/>
</dbReference>
<comment type="caution">
    <text evidence="3">The sequence shown here is derived from an EMBL/GenBank/DDBJ whole genome shotgun (WGS) entry which is preliminary data.</text>
</comment>
<protein>
    <recommendedName>
        <fullName evidence="2">URB1 N-terminal domain-containing protein</fullName>
    </recommendedName>
</protein>
<dbReference type="AlphaFoldDB" id="A0AAP0N987"/>
<evidence type="ECO:0000313" key="4">
    <source>
        <dbReference type="Proteomes" id="UP001415857"/>
    </source>
</evidence>
<evidence type="ECO:0000256" key="1">
    <source>
        <dbReference type="SAM" id="MobiDB-lite"/>
    </source>
</evidence>
<feature type="region of interest" description="Disordered" evidence="1">
    <location>
        <begin position="1"/>
        <end position="36"/>
    </location>
</feature>
<sequence length="327" mass="37016">MEAKGGVFDERNISHTENEEDDEVMVDDDGNEVEGEEISEVAVKASYEAKIRELFSNINSTEVKLCSHASKEFIRLLKSKTGGELLHQYVRTSSGFSELLEAWKLQQGKPGMSYILSLIYAILNHPDGKYRPNDSGRIAISRVLDKFARLIVEEKLGDVYKELNSKEAKHQNAALLLMASIVRRGSGLASEVAKSFDFKLPIFSKLAEYRQKQSEKKRKHSTRKSFIWFAMSFLEVGKPGLLRWVLQQKEMYSGVFCGLGNDDDETVDYVLSTLRDRVLTPESLVPTWSSECSLWECYFGAVNQHFWKGEWRACSGVGTQGSTYGLH</sequence>
<dbReference type="Proteomes" id="UP001415857">
    <property type="component" value="Unassembled WGS sequence"/>
</dbReference>
<dbReference type="InterPro" id="IPR039844">
    <property type="entry name" value="URB1"/>
</dbReference>
<proteinExistence type="predicted"/>
<dbReference type="PANTHER" id="PTHR13500:SF0">
    <property type="entry name" value="NUCLEOLAR PRE-RIBOSOMAL-ASSOCIATED PROTEIN 1"/>
    <property type="match status" value="1"/>
</dbReference>
<feature type="compositionally biased region" description="Acidic residues" evidence="1">
    <location>
        <begin position="18"/>
        <end position="36"/>
    </location>
</feature>
<dbReference type="PANTHER" id="PTHR13500">
    <property type="entry name" value="NUCLEOLAR PRERIBOSOMAL-ASSOCIATED PROTEIN 1"/>
    <property type="match status" value="1"/>
</dbReference>
<dbReference type="GO" id="GO:0000466">
    <property type="term" value="P:maturation of 5.8S rRNA from tricistronic rRNA transcript (SSU-rRNA, 5.8S rRNA, LSU-rRNA)"/>
    <property type="evidence" value="ECO:0007669"/>
    <property type="project" value="TreeGrafter"/>
</dbReference>
<dbReference type="EMBL" id="JBBPBK010000015">
    <property type="protein sequence ID" value="KAK9268810.1"/>
    <property type="molecule type" value="Genomic_DNA"/>
</dbReference>
<evidence type="ECO:0000313" key="3">
    <source>
        <dbReference type="EMBL" id="KAK9268810.1"/>
    </source>
</evidence>
<accession>A0AAP0N987</accession>
<dbReference type="GO" id="GO:0005730">
    <property type="term" value="C:nucleolus"/>
    <property type="evidence" value="ECO:0007669"/>
    <property type="project" value="TreeGrafter"/>
</dbReference>
<keyword evidence="4" id="KW-1185">Reference proteome</keyword>
<gene>
    <name evidence="3" type="ORF">L1049_000574</name>
</gene>
<evidence type="ECO:0000259" key="2">
    <source>
        <dbReference type="Pfam" id="PF11707"/>
    </source>
</evidence>